<dbReference type="SUPFAM" id="SSF56796">
    <property type="entry name" value="Dehydroquinate synthase-like"/>
    <property type="match status" value="1"/>
</dbReference>
<dbReference type="GO" id="GO:0009073">
    <property type="term" value="P:aromatic amino acid family biosynthetic process"/>
    <property type="evidence" value="ECO:0007669"/>
    <property type="project" value="InterPro"/>
</dbReference>
<evidence type="ECO:0000313" key="9">
    <source>
        <dbReference type="EMBL" id="OIQ92741.1"/>
    </source>
</evidence>
<evidence type="ECO:0000259" key="7">
    <source>
        <dbReference type="Pfam" id="PF01761"/>
    </source>
</evidence>
<dbReference type="AlphaFoldDB" id="A0A1J5RX78"/>
<sequence>MSVTFEIASSSGAYGIVVGESLLDSLVREAGAATTILADAVFGNAPELGAAAGKIEVLACEDNKSLEEIAPLIVRMRELGVHRRSHLVAVGGGIIQDIATFLASIYMRGIRWTYAPTTLLAMVDSCVGGKSSINVAGYKNLVGNFYPPQQIVIDLAFLKSLGTQQIVDGLCEAVKICYARGEAEFDAYLADAGAIGTRLEADTAKRVIERSLKAKKWFIEIDEFDKAERLLLNFGHTFGHAIESASHFRISHGVAVGIGIMVAQAYALQNGMLSPRGVARVERLVAYIRGLLAELGDLPQDVRALDPDVVLQKFDSDKKHQAEHYRVVVPAEDGDLTLIGIPRDADGRGRVVAALRAAF</sequence>
<evidence type="ECO:0000256" key="6">
    <source>
        <dbReference type="ARBA" id="ARBA00023285"/>
    </source>
</evidence>
<comment type="cofactor">
    <cofactor evidence="1">
        <name>NAD(+)</name>
        <dbReference type="ChEBI" id="CHEBI:57540"/>
    </cofactor>
</comment>
<dbReference type="InterPro" id="IPR056179">
    <property type="entry name" value="DHQS_C"/>
</dbReference>
<dbReference type="CDD" id="cd08195">
    <property type="entry name" value="DHQS"/>
    <property type="match status" value="1"/>
</dbReference>
<dbReference type="Gene3D" id="1.20.1090.10">
    <property type="entry name" value="Dehydroquinate synthase-like - alpha domain"/>
    <property type="match status" value="1"/>
</dbReference>
<protein>
    <submittedName>
        <fullName evidence="9">3-dehydroquinate synthase</fullName>
        <ecNumber evidence="9">4.2.3.4</ecNumber>
    </submittedName>
</protein>
<keyword evidence="5 9" id="KW-0456">Lyase</keyword>
<keyword evidence="4" id="KW-0520">NAD</keyword>
<evidence type="ECO:0000259" key="8">
    <source>
        <dbReference type="Pfam" id="PF24621"/>
    </source>
</evidence>
<comment type="cofactor">
    <cofactor evidence="2">
        <name>Co(2+)</name>
        <dbReference type="ChEBI" id="CHEBI:48828"/>
    </cofactor>
</comment>
<keyword evidence="6" id="KW-0170">Cobalt</keyword>
<dbReference type="Pfam" id="PF01761">
    <property type="entry name" value="DHQ_synthase"/>
    <property type="match status" value="1"/>
</dbReference>
<feature type="domain" description="3-dehydroquinate synthase N-terminal" evidence="7">
    <location>
        <begin position="56"/>
        <end position="166"/>
    </location>
</feature>
<dbReference type="Gene3D" id="3.40.50.1970">
    <property type="match status" value="1"/>
</dbReference>
<gene>
    <name evidence="9" type="primary">aroB_8</name>
    <name evidence="9" type="ORF">GALL_253440</name>
</gene>
<dbReference type="InterPro" id="IPR030960">
    <property type="entry name" value="DHQS/DOIS_N"/>
</dbReference>
<name>A0A1J5RX78_9ZZZZ</name>
<dbReference type="PANTHER" id="PTHR43622">
    <property type="entry name" value="3-DEHYDROQUINATE SYNTHASE"/>
    <property type="match status" value="1"/>
</dbReference>
<evidence type="ECO:0000256" key="1">
    <source>
        <dbReference type="ARBA" id="ARBA00001911"/>
    </source>
</evidence>
<dbReference type="Pfam" id="PF24621">
    <property type="entry name" value="DHQS_C"/>
    <property type="match status" value="1"/>
</dbReference>
<dbReference type="GO" id="GO:0003856">
    <property type="term" value="F:3-dehydroquinate synthase activity"/>
    <property type="evidence" value="ECO:0007669"/>
    <property type="project" value="UniProtKB-EC"/>
</dbReference>
<comment type="caution">
    <text evidence="9">The sequence shown here is derived from an EMBL/GenBank/DDBJ whole genome shotgun (WGS) entry which is preliminary data.</text>
</comment>
<reference evidence="9" key="1">
    <citation type="submission" date="2016-10" db="EMBL/GenBank/DDBJ databases">
        <title>Sequence of Gallionella enrichment culture.</title>
        <authorList>
            <person name="Poehlein A."/>
            <person name="Muehling M."/>
            <person name="Daniel R."/>
        </authorList>
    </citation>
    <scope>NUCLEOTIDE SEQUENCE</scope>
</reference>
<feature type="domain" description="3-dehydroquinate synthase C-terminal" evidence="8">
    <location>
        <begin position="169"/>
        <end position="319"/>
    </location>
</feature>
<dbReference type="InterPro" id="IPR050071">
    <property type="entry name" value="Dehydroquinate_synthase"/>
</dbReference>
<dbReference type="GO" id="GO:0046872">
    <property type="term" value="F:metal ion binding"/>
    <property type="evidence" value="ECO:0007669"/>
    <property type="project" value="UniProtKB-KW"/>
</dbReference>
<evidence type="ECO:0000256" key="2">
    <source>
        <dbReference type="ARBA" id="ARBA00001941"/>
    </source>
</evidence>
<dbReference type="InterPro" id="IPR030963">
    <property type="entry name" value="DHQ_synth_fam"/>
</dbReference>
<proteinExistence type="predicted"/>
<evidence type="ECO:0000256" key="4">
    <source>
        <dbReference type="ARBA" id="ARBA00023027"/>
    </source>
</evidence>
<evidence type="ECO:0000256" key="5">
    <source>
        <dbReference type="ARBA" id="ARBA00023239"/>
    </source>
</evidence>
<dbReference type="EC" id="4.2.3.4" evidence="9"/>
<dbReference type="PANTHER" id="PTHR43622:SF1">
    <property type="entry name" value="3-DEHYDROQUINATE SYNTHASE"/>
    <property type="match status" value="1"/>
</dbReference>
<keyword evidence="3" id="KW-0479">Metal-binding</keyword>
<dbReference type="PIRSF" id="PIRSF001455">
    <property type="entry name" value="DHQ_synth"/>
    <property type="match status" value="1"/>
</dbReference>
<organism evidence="9">
    <name type="scientific">mine drainage metagenome</name>
    <dbReference type="NCBI Taxonomy" id="410659"/>
    <lineage>
        <taxon>unclassified sequences</taxon>
        <taxon>metagenomes</taxon>
        <taxon>ecological metagenomes</taxon>
    </lineage>
</organism>
<accession>A0A1J5RX78</accession>
<evidence type="ECO:0000256" key="3">
    <source>
        <dbReference type="ARBA" id="ARBA00022723"/>
    </source>
</evidence>
<dbReference type="EMBL" id="MLJW01000224">
    <property type="protein sequence ID" value="OIQ92741.1"/>
    <property type="molecule type" value="Genomic_DNA"/>
</dbReference>